<comment type="subcellular location">
    <subcellularLocation>
        <location evidence="1">Secreted</location>
    </subcellularLocation>
</comment>
<name>A0A8T2IZK1_9PIPI</name>
<dbReference type="GO" id="GO:0005615">
    <property type="term" value="C:extracellular space"/>
    <property type="evidence" value="ECO:0007669"/>
    <property type="project" value="TreeGrafter"/>
</dbReference>
<dbReference type="PANTHER" id="PTHR23192">
    <property type="entry name" value="OLFACTOMEDIN-RELATED"/>
    <property type="match status" value="1"/>
</dbReference>
<keyword evidence="2" id="KW-0964">Secreted</keyword>
<dbReference type="AlphaFoldDB" id="A0A8T2IZK1"/>
<dbReference type="InterPro" id="IPR050605">
    <property type="entry name" value="Olfactomedin-like_domain"/>
</dbReference>
<evidence type="ECO:0000313" key="6">
    <source>
        <dbReference type="EMBL" id="KAG8438385.1"/>
    </source>
</evidence>
<evidence type="ECO:0000259" key="5">
    <source>
        <dbReference type="PROSITE" id="PS51132"/>
    </source>
</evidence>
<evidence type="ECO:0000256" key="2">
    <source>
        <dbReference type="ARBA" id="ARBA00022525"/>
    </source>
</evidence>
<evidence type="ECO:0000313" key="7">
    <source>
        <dbReference type="Proteomes" id="UP000812440"/>
    </source>
</evidence>
<keyword evidence="4" id="KW-0175">Coiled coil</keyword>
<dbReference type="OrthoDB" id="8626508at2759"/>
<organism evidence="6 7">
    <name type="scientific">Hymenochirus boettgeri</name>
    <name type="common">Congo dwarf clawed frog</name>
    <dbReference type="NCBI Taxonomy" id="247094"/>
    <lineage>
        <taxon>Eukaryota</taxon>
        <taxon>Metazoa</taxon>
        <taxon>Chordata</taxon>
        <taxon>Craniata</taxon>
        <taxon>Vertebrata</taxon>
        <taxon>Euteleostomi</taxon>
        <taxon>Amphibia</taxon>
        <taxon>Batrachia</taxon>
        <taxon>Anura</taxon>
        <taxon>Pipoidea</taxon>
        <taxon>Pipidae</taxon>
        <taxon>Pipinae</taxon>
        <taxon>Hymenochirus</taxon>
    </lineage>
</organism>
<dbReference type="PANTHER" id="PTHR23192:SF13">
    <property type="entry name" value="OLFACTOMEDIN-LIKE PROTEIN 1"/>
    <property type="match status" value="1"/>
</dbReference>
<dbReference type="PROSITE" id="PS51132">
    <property type="entry name" value="OLF"/>
    <property type="match status" value="1"/>
</dbReference>
<feature type="domain" description="Olfactomedin-like" evidence="5">
    <location>
        <begin position="141"/>
        <end position="396"/>
    </location>
</feature>
<evidence type="ECO:0000256" key="4">
    <source>
        <dbReference type="SAM" id="Coils"/>
    </source>
</evidence>
<evidence type="ECO:0000256" key="3">
    <source>
        <dbReference type="PROSITE-ProRule" id="PRU00446"/>
    </source>
</evidence>
<feature type="coiled-coil region" evidence="4">
    <location>
        <begin position="65"/>
        <end position="99"/>
    </location>
</feature>
<dbReference type="SMART" id="SM00284">
    <property type="entry name" value="OLF"/>
    <property type="match status" value="1"/>
</dbReference>
<dbReference type="EMBL" id="JAACNH010000007">
    <property type="protein sequence ID" value="KAG8438385.1"/>
    <property type="molecule type" value="Genomic_DNA"/>
</dbReference>
<proteinExistence type="predicted"/>
<dbReference type="GO" id="GO:0007165">
    <property type="term" value="P:signal transduction"/>
    <property type="evidence" value="ECO:0007669"/>
    <property type="project" value="TreeGrafter"/>
</dbReference>
<comment type="caution">
    <text evidence="3">Lacks conserved residue(s) required for the propagation of feature annotation.</text>
</comment>
<dbReference type="Pfam" id="PF02191">
    <property type="entry name" value="OLF"/>
    <property type="match status" value="1"/>
</dbReference>
<protein>
    <recommendedName>
        <fullName evidence="5">Olfactomedin-like domain-containing protein</fullName>
    </recommendedName>
</protein>
<keyword evidence="7" id="KW-1185">Reference proteome</keyword>
<reference evidence="6" key="1">
    <citation type="thesis" date="2020" institute="ProQuest LLC" country="789 East Eisenhower Parkway, Ann Arbor, MI, USA">
        <title>Comparative Genomics and Chromosome Evolution.</title>
        <authorList>
            <person name="Mudd A.B."/>
        </authorList>
    </citation>
    <scope>NUCLEOTIDE SEQUENCE</scope>
    <source>
        <strain evidence="6">Female2</strain>
        <tissue evidence="6">Blood</tissue>
    </source>
</reference>
<dbReference type="Proteomes" id="UP000812440">
    <property type="component" value="Chromosome 4"/>
</dbReference>
<dbReference type="InterPro" id="IPR003112">
    <property type="entry name" value="Olfac-like_dom"/>
</dbReference>
<evidence type="ECO:0000256" key="1">
    <source>
        <dbReference type="ARBA" id="ARBA00004613"/>
    </source>
</evidence>
<sequence>MAQHRRANSSGQDSAVYLHLKDKGHTFEDGNVNNGRRNVTGSREERLYKCEQDIQHHGIELQELAHKFMTRLDGLSKNREEVKNEMDHLHTRLERAEWDIDYLETKSTSDTSLEIDEQLVETEILDNSDKKRRTKQEKNATCTNDLAQIKSQKTVKKSGGAAGSWVRNAANESGNIYFFGGTNGNVVLEFKDIKDFTSKDYIDKARKILLPHHWQGAGQVVYGDFVFLHKNGTLGEIVKYDLQNDSVTQTMELAGDGIVSPYALSPFTHIDLAIDEQGLWSIHGNSSTGNIVLSKIDHKNMVIERDWNTSCPSSNAEAAFVICGAMYVVYNSPNGGRSHIDCIYDTLVLTDDHGTPPLYFLKRYSRHSSMKYNPVDHIIYAWDEGYQTLYRFHTTQSVENL</sequence>
<comment type="caution">
    <text evidence="6">The sequence shown here is derived from an EMBL/GenBank/DDBJ whole genome shotgun (WGS) entry which is preliminary data.</text>
</comment>
<accession>A0A8T2IZK1</accession>
<gene>
    <name evidence="6" type="ORF">GDO86_008898</name>
</gene>